<feature type="domain" description="EAL" evidence="8">
    <location>
        <begin position="694"/>
        <end position="944"/>
    </location>
</feature>
<evidence type="ECO:0000259" key="8">
    <source>
        <dbReference type="PROSITE" id="PS50883"/>
    </source>
</evidence>
<dbReference type="Pfam" id="PF03924">
    <property type="entry name" value="CHASE"/>
    <property type="match status" value="1"/>
</dbReference>
<dbReference type="EMBL" id="BMIJ01000002">
    <property type="protein sequence ID" value="GGB85957.1"/>
    <property type="molecule type" value="Genomic_DNA"/>
</dbReference>
<dbReference type="SMART" id="SM01079">
    <property type="entry name" value="CHASE"/>
    <property type="match status" value="1"/>
</dbReference>
<feature type="transmembrane region" description="Helical" evidence="6">
    <location>
        <begin position="81"/>
        <end position="105"/>
    </location>
</feature>
<comment type="caution">
    <text evidence="10">The sequence shown here is derived from an EMBL/GenBank/DDBJ whole genome shotgun (WGS) entry which is preliminary data.</text>
</comment>
<dbReference type="Pfam" id="PF00563">
    <property type="entry name" value="EAL"/>
    <property type="match status" value="1"/>
</dbReference>
<dbReference type="CDD" id="cd01949">
    <property type="entry name" value="GGDEF"/>
    <property type="match status" value="1"/>
</dbReference>
<dbReference type="PANTHER" id="PTHR44757:SF2">
    <property type="entry name" value="BIOFILM ARCHITECTURE MAINTENANCE PROTEIN MBAA"/>
    <property type="match status" value="1"/>
</dbReference>
<dbReference type="InterPro" id="IPR007895">
    <property type="entry name" value="MASE1"/>
</dbReference>
<evidence type="ECO:0000259" key="7">
    <source>
        <dbReference type="PROSITE" id="PS50839"/>
    </source>
</evidence>
<feature type="domain" description="GGDEF" evidence="9">
    <location>
        <begin position="554"/>
        <end position="685"/>
    </location>
</feature>
<feature type="transmembrane region" description="Helical" evidence="6">
    <location>
        <begin position="126"/>
        <end position="148"/>
    </location>
</feature>
<feature type="transmembrane region" description="Helical" evidence="6">
    <location>
        <begin position="38"/>
        <end position="61"/>
    </location>
</feature>
<dbReference type="Gene3D" id="3.30.450.350">
    <property type="entry name" value="CHASE domain"/>
    <property type="match status" value="1"/>
</dbReference>
<dbReference type="Gene3D" id="3.30.70.270">
    <property type="match status" value="1"/>
</dbReference>
<dbReference type="InterPro" id="IPR043128">
    <property type="entry name" value="Rev_trsase/Diguanyl_cyclase"/>
</dbReference>
<dbReference type="CDD" id="cd01948">
    <property type="entry name" value="EAL"/>
    <property type="match status" value="1"/>
</dbReference>
<feature type="transmembrane region" description="Helical" evidence="6">
    <location>
        <begin position="160"/>
        <end position="183"/>
    </location>
</feature>
<dbReference type="InterPro" id="IPR052155">
    <property type="entry name" value="Biofilm_reg_signaling"/>
</dbReference>
<dbReference type="InterPro" id="IPR035919">
    <property type="entry name" value="EAL_sf"/>
</dbReference>
<protein>
    <recommendedName>
        <fullName evidence="12">Diguanylate cyclase (GGDEF)-like protein</fullName>
    </recommendedName>
</protein>
<evidence type="ECO:0000256" key="5">
    <source>
        <dbReference type="ARBA" id="ARBA00023136"/>
    </source>
</evidence>
<evidence type="ECO:0000256" key="1">
    <source>
        <dbReference type="ARBA" id="ARBA00004651"/>
    </source>
</evidence>
<feature type="domain" description="CHASE" evidence="7">
    <location>
        <begin position="318"/>
        <end position="419"/>
    </location>
</feature>
<organism evidence="10 11">
    <name type="scientific">Marinobacterium zhoushanense</name>
    <dbReference type="NCBI Taxonomy" id="1679163"/>
    <lineage>
        <taxon>Bacteria</taxon>
        <taxon>Pseudomonadati</taxon>
        <taxon>Pseudomonadota</taxon>
        <taxon>Gammaproteobacteria</taxon>
        <taxon>Oceanospirillales</taxon>
        <taxon>Oceanospirillaceae</taxon>
        <taxon>Marinobacterium</taxon>
    </lineage>
</organism>
<dbReference type="Pfam" id="PF05231">
    <property type="entry name" value="MASE1"/>
    <property type="match status" value="1"/>
</dbReference>
<dbReference type="RefSeq" id="WP_188746005.1">
    <property type="nucleotide sequence ID" value="NZ_BMIJ01000002.1"/>
</dbReference>
<dbReference type="SUPFAM" id="SSF141868">
    <property type="entry name" value="EAL domain-like"/>
    <property type="match status" value="1"/>
</dbReference>
<dbReference type="NCBIfam" id="TIGR00254">
    <property type="entry name" value="GGDEF"/>
    <property type="match status" value="1"/>
</dbReference>
<dbReference type="InterPro" id="IPR001633">
    <property type="entry name" value="EAL_dom"/>
</dbReference>
<comment type="subcellular location">
    <subcellularLocation>
        <location evidence="1">Cell membrane</location>
        <topology evidence="1">Multi-pass membrane protein</topology>
    </subcellularLocation>
</comment>
<evidence type="ECO:0000256" key="3">
    <source>
        <dbReference type="ARBA" id="ARBA00022692"/>
    </source>
</evidence>
<dbReference type="Proteomes" id="UP000629025">
    <property type="component" value="Unassembled WGS sequence"/>
</dbReference>
<dbReference type="PROSITE" id="PS50839">
    <property type="entry name" value="CHASE"/>
    <property type="match status" value="1"/>
</dbReference>
<dbReference type="PANTHER" id="PTHR44757">
    <property type="entry name" value="DIGUANYLATE CYCLASE DGCP"/>
    <property type="match status" value="1"/>
</dbReference>
<accession>A0ABQ1K3F0</accession>
<feature type="transmembrane region" description="Helical" evidence="6">
    <location>
        <begin position="195"/>
        <end position="215"/>
    </location>
</feature>
<dbReference type="InterPro" id="IPR006189">
    <property type="entry name" value="CHASE_dom"/>
</dbReference>
<dbReference type="InterPro" id="IPR000160">
    <property type="entry name" value="GGDEF_dom"/>
</dbReference>
<dbReference type="InterPro" id="IPR029787">
    <property type="entry name" value="Nucleotide_cyclase"/>
</dbReference>
<keyword evidence="4 6" id="KW-1133">Transmembrane helix</keyword>
<name>A0ABQ1K3F0_9GAMM</name>
<keyword evidence="11" id="KW-1185">Reference proteome</keyword>
<evidence type="ECO:0000313" key="10">
    <source>
        <dbReference type="EMBL" id="GGB85957.1"/>
    </source>
</evidence>
<gene>
    <name evidence="10" type="ORF">GCM10011352_09790</name>
</gene>
<reference evidence="11" key="1">
    <citation type="journal article" date="2019" name="Int. J. Syst. Evol. Microbiol.">
        <title>The Global Catalogue of Microorganisms (GCM) 10K type strain sequencing project: providing services to taxonomists for standard genome sequencing and annotation.</title>
        <authorList>
            <consortium name="The Broad Institute Genomics Platform"/>
            <consortium name="The Broad Institute Genome Sequencing Center for Infectious Disease"/>
            <person name="Wu L."/>
            <person name="Ma J."/>
        </authorList>
    </citation>
    <scope>NUCLEOTIDE SEQUENCE [LARGE SCALE GENOMIC DNA]</scope>
    <source>
        <strain evidence="11">CGMCC 1.15341</strain>
    </source>
</reference>
<evidence type="ECO:0000256" key="6">
    <source>
        <dbReference type="SAM" id="Phobius"/>
    </source>
</evidence>
<dbReference type="PROSITE" id="PS50883">
    <property type="entry name" value="EAL"/>
    <property type="match status" value="1"/>
</dbReference>
<keyword evidence="3 6" id="KW-0812">Transmembrane</keyword>
<sequence>MYSGKLRTIGSIFALALAYLLAAFLITGQGMHQQIMPFWAPAGIALGAVLRFGPAVLPGVLLGSLGFNLWIPLTWNESLTLSNVLTALAIGSGAMVQAGVAGALIHRFKAYPLTPESGRSLLTYALIAGPISCLINSTLGTSVVYFVNDAGGSAGFFKDWLLWWGGDSFGAIVLAPVVLALLPERKVDKMRRWPMVIRLVGIVGLVLLLNHLLMLRLDSQLRRDFQRDTRLVEAHLFSAIQKNFADLAYLGQRFSEPGGMTPEQFRDRVAQLTAENPSVRAYSWDPVIQVEQRAAFERATAEMLGEPGYAIYGESLLAEDPLIPVQMVEPRALNRKALGFNLLSLGDRRRSVILAQSSGQPVVTEVLNLTQAPDQPGFLILHPVYRLIGEYGPLHRQRELAGFMVGVFTVSQLLSGSLEGAEINDIRLRLTEQDATMPFFSDFPKEGLDALIGRFELRVGQRNWQVEAMPGPDYMAGNPSGNATDMQLLLVLSAAISTLLVLSMHDRERILMDEVDRQTRSLAYQARHDDLTGLPNRSHLIETIRKRVEDPEVRPFSVLFIDLDRFKLINDSLGHQAGDRMLQKLAQLLVARLPKDSLLFRMGGDEFILLVEGDVQRASIEADRVLIATTLPLDIDDVRVQITASIGISHYPDHGEDLGMLIKHADTAMYRAKAQGKNRYVVYSEEFSDQAFHSFSLEQDLRVALDERQLVLHYQPQFDLETMSLVGTEALVRWNHPTRGLLAPGHFIEMAEETQLIIPLGWQVIELVCDQMKLWEQRGITPPQVAINISPQQLLQIDFVEKLNKLVDGRGVARTSIELEITELMIMQDPDLAMMQLHRLRESGYRIALDDFGTGYSSLDRLKYLPLDRLKIDQAFTRDIGKNPKDEAVILTIIALGRSLGIEVLAEGVETESQLRFLSDHACNSVQGYLLGRPIPAEELCIGV</sequence>
<dbReference type="PROSITE" id="PS50887">
    <property type="entry name" value="GGDEF"/>
    <property type="match status" value="1"/>
</dbReference>
<dbReference type="InterPro" id="IPR042240">
    <property type="entry name" value="CHASE_sf"/>
</dbReference>
<keyword evidence="2" id="KW-1003">Cell membrane</keyword>
<dbReference type="SMART" id="SM00052">
    <property type="entry name" value="EAL"/>
    <property type="match status" value="1"/>
</dbReference>
<evidence type="ECO:0000256" key="2">
    <source>
        <dbReference type="ARBA" id="ARBA00022475"/>
    </source>
</evidence>
<dbReference type="SUPFAM" id="SSF55073">
    <property type="entry name" value="Nucleotide cyclase"/>
    <property type="match status" value="1"/>
</dbReference>
<evidence type="ECO:0000313" key="11">
    <source>
        <dbReference type="Proteomes" id="UP000629025"/>
    </source>
</evidence>
<dbReference type="SMART" id="SM00267">
    <property type="entry name" value="GGDEF"/>
    <property type="match status" value="1"/>
</dbReference>
<dbReference type="Gene3D" id="3.20.20.450">
    <property type="entry name" value="EAL domain"/>
    <property type="match status" value="1"/>
</dbReference>
<evidence type="ECO:0000259" key="9">
    <source>
        <dbReference type="PROSITE" id="PS50887"/>
    </source>
</evidence>
<feature type="transmembrane region" description="Helical" evidence="6">
    <location>
        <begin position="6"/>
        <end position="26"/>
    </location>
</feature>
<evidence type="ECO:0008006" key="12">
    <source>
        <dbReference type="Google" id="ProtNLM"/>
    </source>
</evidence>
<keyword evidence="5 6" id="KW-0472">Membrane</keyword>
<evidence type="ECO:0000256" key="4">
    <source>
        <dbReference type="ARBA" id="ARBA00022989"/>
    </source>
</evidence>
<dbReference type="Pfam" id="PF00990">
    <property type="entry name" value="GGDEF"/>
    <property type="match status" value="1"/>
</dbReference>
<proteinExistence type="predicted"/>